<reference evidence="1 2" key="1">
    <citation type="submission" date="2024-02" db="EMBL/GenBank/DDBJ databases">
        <authorList>
            <person name="Chen Y."/>
            <person name="Shah S."/>
            <person name="Dougan E. K."/>
            <person name="Thang M."/>
            <person name="Chan C."/>
        </authorList>
    </citation>
    <scope>NUCLEOTIDE SEQUENCE [LARGE SCALE GENOMIC DNA]</scope>
</reference>
<comment type="caution">
    <text evidence="1">The sequence shown here is derived from an EMBL/GenBank/DDBJ whole genome shotgun (WGS) entry which is preliminary data.</text>
</comment>
<proteinExistence type="predicted"/>
<gene>
    <name evidence="1" type="ORF">CCMP2556_LOCUS3483</name>
</gene>
<sequence length="237" mass="27350">MEKSKQEEEYPAARLSVLRLLELREGQKAFERNVRLWEFETDIPRIKRGVKLMRAMQGLAALAMEELSFDDIACEDGVRNVLNKLKEFFMPQLEVSLPRAFEAAVYGAPRTSKEGFSEYIGRMERAFNRLSREGVDLPEGTQGYILYRQASLQDHQEQRLLTWCDGKYDKKIIVKSLRKLVKVIKDKGKGHYMTEESVGTKEGEDSNETDDGEYIYLEDGDLDEIYEENDVQMALAS</sequence>
<organism evidence="1 2">
    <name type="scientific">Durusdinium trenchii</name>
    <dbReference type="NCBI Taxonomy" id="1381693"/>
    <lineage>
        <taxon>Eukaryota</taxon>
        <taxon>Sar</taxon>
        <taxon>Alveolata</taxon>
        <taxon>Dinophyceae</taxon>
        <taxon>Suessiales</taxon>
        <taxon>Symbiodiniaceae</taxon>
        <taxon>Durusdinium</taxon>
    </lineage>
</organism>
<dbReference type="Proteomes" id="UP001642484">
    <property type="component" value="Unassembled WGS sequence"/>
</dbReference>
<keyword evidence="2" id="KW-1185">Reference proteome</keyword>
<dbReference type="EMBL" id="CAXAMN010001370">
    <property type="protein sequence ID" value="CAK8994039.1"/>
    <property type="molecule type" value="Genomic_DNA"/>
</dbReference>
<name>A0ABP0HY86_9DINO</name>
<evidence type="ECO:0000313" key="1">
    <source>
        <dbReference type="EMBL" id="CAK8994039.1"/>
    </source>
</evidence>
<protein>
    <submittedName>
        <fullName evidence="1">Uncharacterized protein</fullName>
    </submittedName>
</protein>
<evidence type="ECO:0000313" key="2">
    <source>
        <dbReference type="Proteomes" id="UP001642484"/>
    </source>
</evidence>
<accession>A0ABP0HY86</accession>